<organism evidence="1 2">
    <name type="scientific">Pseudonocardia kunmingensis</name>
    <dbReference type="NCBI Taxonomy" id="630975"/>
    <lineage>
        <taxon>Bacteria</taxon>
        <taxon>Bacillati</taxon>
        <taxon>Actinomycetota</taxon>
        <taxon>Actinomycetes</taxon>
        <taxon>Pseudonocardiales</taxon>
        <taxon>Pseudonocardiaceae</taxon>
        <taxon>Pseudonocardia</taxon>
    </lineage>
</organism>
<reference evidence="1 2" key="1">
    <citation type="submission" date="2019-06" db="EMBL/GenBank/DDBJ databases">
        <title>Sequencing the genomes of 1000 actinobacteria strains.</title>
        <authorList>
            <person name="Klenk H.-P."/>
        </authorList>
    </citation>
    <scope>NUCLEOTIDE SEQUENCE [LARGE SCALE GENOMIC DNA]</scope>
    <source>
        <strain evidence="1 2">DSM 45301</strain>
    </source>
</reference>
<dbReference type="EMBL" id="VFPA01000004">
    <property type="protein sequence ID" value="TQM06488.1"/>
    <property type="molecule type" value="Genomic_DNA"/>
</dbReference>
<proteinExistence type="predicted"/>
<keyword evidence="2" id="KW-1185">Reference proteome</keyword>
<evidence type="ECO:0000313" key="2">
    <source>
        <dbReference type="Proteomes" id="UP000315677"/>
    </source>
</evidence>
<dbReference type="AlphaFoldDB" id="A0A543DB16"/>
<protein>
    <submittedName>
        <fullName evidence="1">Uncharacterized protein</fullName>
    </submittedName>
</protein>
<name>A0A543DB16_9PSEU</name>
<sequence length="62" mass="6980">MFIGGGVGLLIGLAVLVGQMQAQENAWRAIARERRELGAWRRELTAAAESDWCPKCRRQREP</sequence>
<dbReference type="Proteomes" id="UP000315677">
    <property type="component" value="Unassembled WGS sequence"/>
</dbReference>
<accession>A0A543DB16</accession>
<gene>
    <name evidence="1" type="ORF">FB558_6746</name>
</gene>
<comment type="caution">
    <text evidence="1">The sequence shown here is derived from an EMBL/GenBank/DDBJ whole genome shotgun (WGS) entry which is preliminary data.</text>
</comment>
<evidence type="ECO:0000313" key="1">
    <source>
        <dbReference type="EMBL" id="TQM06488.1"/>
    </source>
</evidence>